<keyword evidence="1" id="KW-0472">Membrane</keyword>
<dbReference type="RefSeq" id="WP_073168314.1">
    <property type="nucleotide sequence ID" value="NZ_FQZE01000010.1"/>
</dbReference>
<reference evidence="2 3" key="1">
    <citation type="submission" date="2016-11" db="EMBL/GenBank/DDBJ databases">
        <authorList>
            <person name="Jaros S."/>
            <person name="Januszkiewicz K."/>
            <person name="Wedrychowicz H."/>
        </authorList>
    </citation>
    <scope>NUCLEOTIDE SEQUENCE [LARGE SCALE GENOMIC DNA]</scope>
    <source>
        <strain evidence="2 3">DSM 27063</strain>
    </source>
</reference>
<protein>
    <submittedName>
        <fullName evidence="2">Uncharacterized protein</fullName>
    </submittedName>
</protein>
<evidence type="ECO:0000256" key="1">
    <source>
        <dbReference type="SAM" id="Phobius"/>
    </source>
</evidence>
<sequence>MDEELLEELNKIIIECFNHPPIALYKGINPNTRKAVNTAMSLNLIYESRPHQYKLNDNGMRVIQLGSIEKYLSELESKYENKSTHITNHGNFVMGDNSGNLRQSSDSFENNTTTINPSTPKATRKNPIISILSKFWWLLIIPVIAGVILILIQKYL</sequence>
<dbReference type="AlphaFoldDB" id="A0A1M6G978"/>
<evidence type="ECO:0000313" key="2">
    <source>
        <dbReference type="EMBL" id="SHJ06491.1"/>
    </source>
</evidence>
<dbReference type="EMBL" id="FQZE01000010">
    <property type="protein sequence ID" value="SHJ06491.1"/>
    <property type="molecule type" value="Genomic_DNA"/>
</dbReference>
<keyword evidence="1" id="KW-0812">Transmembrane</keyword>
<proteinExistence type="predicted"/>
<keyword evidence="1" id="KW-1133">Transmembrane helix</keyword>
<organism evidence="2 3">
    <name type="scientific">Tangfeifania diversioriginum</name>
    <dbReference type="NCBI Taxonomy" id="1168035"/>
    <lineage>
        <taxon>Bacteria</taxon>
        <taxon>Pseudomonadati</taxon>
        <taxon>Bacteroidota</taxon>
        <taxon>Bacteroidia</taxon>
        <taxon>Marinilabiliales</taxon>
        <taxon>Prolixibacteraceae</taxon>
        <taxon>Tangfeifania</taxon>
    </lineage>
</organism>
<accession>A0A1M6G978</accession>
<feature type="transmembrane region" description="Helical" evidence="1">
    <location>
        <begin position="135"/>
        <end position="152"/>
    </location>
</feature>
<dbReference type="Proteomes" id="UP000184050">
    <property type="component" value="Unassembled WGS sequence"/>
</dbReference>
<keyword evidence="3" id="KW-1185">Reference proteome</keyword>
<gene>
    <name evidence="2" type="ORF">SAMN05444280_11079</name>
</gene>
<name>A0A1M6G978_9BACT</name>
<evidence type="ECO:0000313" key="3">
    <source>
        <dbReference type="Proteomes" id="UP000184050"/>
    </source>
</evidence>